<evidence type="ECO:0000256" key="11">
    <source>
        <dbReference type="PROSITE-ProRule" id="PRU00192"/>
    </source>
</evidence>
<dbReference type="PANTHER" id="PTHR15735:SF21">
    <property type="entry name" value="PROTEIN NERVOUS WRECK"/>
    <property type="match status" value="1"/>
</dbReference>
<dbReference type="Gene3D" id="2.30.30.40">
    <property type="entry name" value="SH3 Domains"/>
    <property type="match status" value="3"/>
</dbReference>
<dbReference type="InterPro" id="IPR007131">
    <property type="entry name" value="SHD1"/>
</dbReference>
<feature type="domain" description="SH3" evidence="13">
    <location>
        <begin position="335"/>
        <end position="395"/>
    </location>
</feature>
<name>A0A9N8VI93_9GLOM</name>
<dbReference type="GO" id="GO:0006897">
    <property type="term" value="P:endocytosis"/>
    <property type="evidence" value="ECO:0007669"/>
    <property type="project" value="UniProtKB-KW"/>
</dbReference>
<dbReference type="PRINTS" id="PR00452">
    <property type="entry name" value="SH3DOMAIN"/>
</dbReference>
<dbReference type="PROSITE" id="PS50002">
    <property type="entry name" value="SH3"/>
    <property type="match status" value="3"/>
</dbReference>
<comment type="subcellular location">
    <subcellularLocation>
        <location evidence="3">Cell membrane</location>
        <topology evidence="3">Peripheral membrane protein</topology>
        <orientation evidence="3">Cytoplasmic side</orientation>
    </subcellularLocation>
    <subcellularLocation>
        <location evidence="2">Cytoplasm</location>
        <location evidence="2">Cytoskeleton</location>
        <location evidence="2">Actin patch</location>
    </subcellularLocation>
    <subcellularLocation>
        <location evidence="1">Endosome membrane</location>
        <topology evidence="1">Peripheral membrane protein</topology>
        <orientation evidence="1">Cytoplasmic side</orientation>
    </subcellularLocation>
</comment>
<evidence type="ECO:0000256" key="12">
    <source>
        <dbReference type="SAM" id="MobiDB-lite"/>
    </source>
</evidence>
<dbReference type="GO" id="GO:0005886">
    <property type="term" value="C:plasma membrane"/>
    <property type="evidence" value="ECO:0007669"/>
    <property type="project" value="UniProtKB-SubCell"/>
</dbReference>
<dbReference type="Pfam" id="PF00018">
    <property type="entry name" value="SH3_1"/>
    <property type="match status" value="2"/>
</dbReference>
<evidence type="ECO:0000256" key="9">
    <source>
        <dbReference type="ARBA" id="ARBA00023203"/>
    </source>
</evidence>
<proteinExistence type="inferred from homology"/>
<keyword evidence="15" id="KW-1185">Reference proteome</keyword>
<keyword evidence="6 11" id="KW-0728">SH3 domain</keyword>
<dbReference type="AlphaFoldDB" id="A0A9N8VI93"/>
<feature type="compositionally biased region" description="Basic and acidic residues" evidence="12">
    <location>
        <begin position="298"/>
        <end position="309"/>
    </location>
</feature>
<evidence type="ECO:0000256" key="4">
    <source>
        <dbReference type="ARBA" id="ARBA00007948"/>
    </source>
</evidence>
<comment type="similarity">
    <text evidence="4">Belongs to the SLA1 family.</text>
</comment>
<dbReference type="SUPFAM" id="SSF50044">
    <property type="entry name" value="SH3-domain"/>
    <property type="match status" value="3"/>
</dbReference>
<dbReference type="Proteomes" id="UP000789572">
    <property type="component" value="Unassembled WGS sequence"/>
</dbReference>
<evidence type="ECO:0000256" key="5">
    <source>
        <dbReference type="ARBA" id="ARBA00020357"/>
    </source>
</evidence>
<sequence>MPINYVNICIALYDYDAQNEDELSFKEDDVLYILDNDDEEWWKAKLKIPKDANGEDEEEGPIGVIPCNYVQEAECSAIVKALYDYEAQTEDELSFSEDAILYLYENDDPDWYLVKYNDQFGYAPANYLEETSLEEQAAEEDHQSEEGQPPTVQANKSVSLFQALSSAADQKNSYVDPLKLYAQQAGHQKGDASAVSVNTWAVVSAPVQQWDVTDVMDIKSDKKHVHITFGGSKAATYNFQAGSKSDAEAIVQKAKACLATVEVPTVNLDRATKTSSVVITTPHYSDRQSYAEAEDETQSQHEEYEHAEDQYQDEETGQEAEYDEQPTGEEDEADRELQAAAILYDFNADGDDELTVREGESVWVVDSSSTEWWKCRNENGEEGVVPASYVEREEEERVRREEEELARHEEEERQRKAVERRRPPVRTKQGSEDNAKKIQTPTNRALPDRPAQAQSKSKPLPSNTRTWTDRTGAFKVEAQFLRCVDGKIHLHKLNGVKIAVPIDKMSKEDIAYIEEATGKKVEDSTDNMPLAAIAVAHKSKQSAKDYDWFDFFLKADVGYEDAYRYATTFFQEKLDDSSIPDLTRELMKTLGVREDDELEQKKQEELDKGLAIKIQSEESSQPQKSTDFNKIMQIKRDEQLARELQEKENEIARSQGRAIPKAADIYGDIESILQKDDNKTPNQEAPLLFAGANGALKNNTKKARPQPTKSAPLLIDASSFTSAKGRLDEAFKAPQPKPNVTGGFDDDWAQSNFNSTINSANPPPPPPPLSYTQPQNYGSTIIHSPSFGTTMQTSQPSYAQQTNLSSMHTGTPSPLNPQSALVRQNSGMNLSFASQPNFGTTVHPTLQQQSSLIGQNSAMTPSFVPQQPINPSFAPRPSPMSMMNNPGGNMSYNNGPGGNFGSVLQPRPSGGGFGPNFGHLPHQTTTTSVTTWTNTVYSANPPGQFPSAGFGNYPHAANQFNANNQLQPAGSFPQQGHSRTRMQGHTDTINHLKT</sequence>
<dbReference type="GO" id="GO:0030833">
    <property type="term" value="P:regulation of actin filament polymerization"/>
    <property type="evidence" value="ECO:0007669"/>
    <property type="project" value="TreeGrafter"/>
</dbReference>
<dbReference type="Pfam" id="PF24081">
    <property type="entry name" value="PH_SLA1"/>
    <property type="match status" value="1"/>
</dbReference>
<keyword evidence="9" id="KW-0009">Actin-binding</keyword>
<feature type="region of interest" description="Disordered" evidence="12">
    <location>
        <begin position="964"/>
        <end position="994"/>
    </location>
</feature>
<organism evidence="14 15">
    <name type="scientific">Paraglomus occultum</name>
    <dbReference type="NCBI Taxonomy" id="144539"/>
    <lineage>
        <taxon>Eukaryota</taxon>
        <taxon>Fungi</taxon>
        <taxon>Fungi incertae sedis</taxon>
        <taxon>Mucoromycota</taxon>
        <taxon>Glomeromycotina</taxon>
        <taxon>Glomeromycetes</taxon>
        <taxon>Paraglomerales</taxon>
        <taxon>Paraglomeraceae</taxon>
        <taxon>Paraglomus</taxon>
    </lineage>
</organism>
<dbReference type="EMBL" id="CAJVPJ010000001">
    <property type="protein sequence ID" value="CAG8450773.1"/>
    <property type="molecule type" value="Genomic_DNA"/>
</dbReference>
<feature type="compositionally biased region" description="Polar residues" evidence="12">
    <location>
        <begin position="749"/>
        <end position="760"/>
    </location>
</feature>
<dbReference type="InterPro" id="IPR036028">
    <property type="entry name" value="SH3-like_dom_sf"/>
</dbReference>
<evidence type="ECO:0000256" key="6">
    <source>
        <dbReference type="ARBA" id="ARBA00022443"/>
    </source>
</evidence>
<feature type="compositionally biased region" description="Basic and acidic residues" evidence="12">
    <location>
        <begin position="395"/>
        <end position="422"/>
    </location>
</feature>
<dbReference type="InterPro" id="IPR001452">
    <property type="entry name" value="SH3_domain"/>
</dbReference>
<evidence type="ECO:0000313" key="14">
    <source>
        <dbReference type="EMBL" id="CAG8450773.1"/>
    </source>
</evidence>
<dbReference type="Gene3D" id="1.10.150.50">
    <property type="entry name" value="Transcription Factor, Ets-1"/>
    <property type="match status" value="1"/>
</dbReference>
<evidence type="ECO:0000259" key="13">
    <source>
        <dbReference type="PROSITE" id="PS50002"/>
    </source>
</evidence>
<dbReference type="GO" id="GO:0003779">
    <property type="term" value="F:actin binding"/>
    <property type="evidence" value="ECO:0007669"/>
    <property type="project" value="UniProtKB-KW"/>
</dbReference>
<evidence type="ECO:0000256" key="1">
    <source>
        <dbReference type="ARBA" id="ARBA00004125"/>
    </source>
</evidence>
<reference evidence="14" key="1">
    <citation type="submission" date="2021-06" db="EMBL/GenBank/DDBJ databases">
        <authorList>
            <person name="Kallberg Y."/>
            <person name="Tangrot J."/>
            <person name="Rosling A."/>
        </authorList>
    </citation>
    <scope>NUCLEOTIDE SEQUENCE</scope>
    <source>
        <strain evidence="14">IA702</strain>
    </source>
</reference>
<keyword evidence="7" id="KW-0254">Endocytosis</keyword>
<keyword evidence="8" id="KW-0967">Endosome</keyword>
<evidence type="ECO:0000256" key="3">
    <source>
        <dbReference type="ARBA" id="ARBA00004413"/>
    </source>
</evidence>
<gene>
    <name evidence="14" type="ORF">POCULU_LOCUS17</name>
</gene>
<keyword evidence="10" id="KW-0963">Cytoplasm</keyword>
<dbReference type="Pfam" id="PF14604">
    <property type="entry name" value="SH3_9"/>
    <property type="match status" value="1"/>
</dbReference>
<dbReference type="GO" id="GO:0042802">
    <property type="term" value="F:identical protein binding"/>
    <property type="evidence" value="ECO:0007669"/>
    <property type="project" value="InterPro"/>
</dbReference>
<dbReference type="OrthoDB" id="5971719at2759"/>
<evidence type="ECO:0000256" key="2">
    <source>
        <dbReference type="ARBA" id="ARBA00004134"/>
    </source>
</evidence>
<feature type="compositionally biased region" description="Polar residues" evidence="12">
    <location>
        <begin position="452"/>
        <end position="466"/>
    </location>
</feature>
<dbReference type="InterPro" id="IPR056996">
    <property type="entry name" value="PH_SLA1"/>
</dbReference>
<feature type="domain" description="SH3" evidence="13">
    <location>
        <begin position="4"/>
        <end position="75"/>
    </location>
</feature>
<dbReference type="Pfam" id="PF03983">
    <property type="entry name" value="SHD1"/>
    <property type="match status" value="1"/>
</dbReference>
<feature type="compositionally biased region" description="Acidic residues" evidence="12">
    <location>
        <begin position="310"/>
        <end position="333"/>
    </location>
</feature>
<comment type="caution">
    <text evidence="14">The sequence shown here is derived from an EMBL/GenBank/DDBJ whole genome shotgun (WGS) entry which is preliminary data.</text>
</comment>
<dbReference type="PANTHER" id="PTHR15735">
    <property type="entry name" value="FCH AND DOUBLE SH3 DOMAINS PROTEIN"/>
    <property type="match status" value="1"/>
</dbReference>
<dbReference type="CDD" id="cd11773">
    <property type="entry name" value="SH3_Sla1p_1"/>
    <property type="match status" value="1"/>
</dbReference>
<keyword evidence="10" id="KW-0206">Cytoskeleton</keyword>
<feature type="region of interest" description="Disordered" evidence="12">
    <location>
        <begin position="279"/>
        <end position="333"/>
    </location>
</feature>
<dbReference type="Gene3D" id="2.30.30.700">
    <property type="entry name" value="SLA1 homology domain 1"/>
    <property type="match status" value="1"/>
</dbReference>
<evidence type="ECO:0000256" key="8">
    <source>
        <dbReference type="ARBA" id="ARBA00022753"/>
    </source>
</evidence>
<accession>A0A9N8VI93</accession>
<evidence type="ECO:0000256" key="10">
    <source>
        <dbReference type="ARBA" id="ARBA00023212"/>
    </source>
</evidence>
<dbReference type="InterPro" id="IPR013761">
    <property type="entry name" value="SAM/pointed_sf"/>
</dbReference>
<feature type="region of interest" description="Disordered" evidence="12">
    <location>
        <begin position="746"/>
        <end position="820"/>
    </location>
</feature>
<dbReference type="GO" id="GO:0010008">
    <property type="term" value="C:endosome membrane"/>
    <property type="evidence" value="ECO:0007669"/>
    <property type="project" value="UniProtKB-SubCell"/>
</dbReference>
<dbReference type="SMART" id="SM00326">
    <property type="entry name" value="SH3"/>
    <property type="match status" value="3"/>
</dbReference>
<feature type="compositionally biased region" description="Polar residues" evidence="12">
    <location>
        <begin position="972"/>
        <end position="994"/>
    </location>
</feature>
<feature type="compositionally biased region" description="Polar residues" evidence="12">
    <location>
        <begin position="770"/>
        <end position="820"/>
    </location>
</feature>
<protein>
    <recommendedName>
        <fullName evidence="5">Actin cytoskeleton-regulatory complex protein SLA1</fullName>
    </recommendedName>
</protein>
<dbReference type="GO" id="GO:0030479">
    <property type="term" value="C:actin cortical patch"/>
    <property type="evidence" value="ECO:0007669"/>
    <property type="project" value="UniProtKB-SubCell"/>
</dbReference>
<dbReference type="GO" id="GO:0030674">
    <property type="term" value="F:protein-macromolecule adaptor activity"/>
    <property type="evidence" value="ECO:0007669"/>
    <property type="project" value="InterPro"/>
</dbReference>
<evidence type="ECO:0000256" key="7">
    <source>
        <dbReference type="ARBA" id="ARBA00022583"/>
    </source>
</evidence>
<dbReference type="InterPro" id="IPR035800">
    <property type="entry name" value="Sla1_SH3_1"/>
</dbReference>
<feature type="region of interest" description="Disordered" evidence="12">
    <location>
        <begin position="386"/>
        <end position="467"/>
    </location>
</feature>
<dbReference type="GO" id="GO:0043130">
    <property type="term" value="F:ubiquitin binding"/>
    <property type="evidence" value="ECO:0007669"/>
    <property type="project" value="InterPro"/>
</dbReference>
<evidence type="ECO:0000313" key="15">
    <source>
        <dbReference type="Proteomes" id="UP000789572"/>
    </source>
</evidence>
<feature type="domain" description="SH3" evidence="13">
    <location>
        <begin position="76"/>
        <end position="133"/>
    </location>
</feature>